<dbReference type="CDD" id="cd09917">
    <property type="entry name" value="F-box_SF"/>
    <property type="match status" value="1"/>
</dbReference>
<dbReference type="InterPro" id="IPR032675">
    <property type="entry name" value="LRR_dom_sf"/>
</dbReference>
<dbReference type="InterPro" id="IPR036047">
    <property type="entry name" value="F-box-like_dom_sf"/>
</dbReference>
<feature type="compositionally biased region" description="Basic and acidic residues" evidence="1">
    <location>
        <begin position="572"/>
        <end position="582"/>
    </location>
</feature>
<gene>
    <name evidence="3" type="ORF">BG006_011387</name>
</gene>
<dbReference type="PANTHER" id="PTHR31639">
    <property type="entry name" value="F-BOX PROTEIN-LIKE"/>
    <property type="match status" value="1"/>
</dbReference>
<proteinExistence type="predicted"/>
<protein>
    <recommendedName>
        <fullName evidence="2">F-box domain-containing protein</fullName>
    </recommendedName>
</protein>
<feature type="region of interest" description="Disordered" evidence="1">
    <location>
        <begin position="559"/>
        <end position="593"/>
    </location>
</feature>
<reference evidence="3" key="1">
    <citation type="journal article" date="2020" name="Fungal Divers.">
        <title>Resolving the Mortierellaceae phylogeny through synthesis of multi-gene phylogenetics and phylogenomics.</title>
        <authorList>
            <person name="Vandepol N."/>
            <person name="Liber J."/>
            <person name="Desiro A."/>
            <person name="Na H."/>
            <person name="Kennedy M."/>
            <person name="Barry K."/>
            <person name="Grigoriev I.V."/>
            <person name="Miller A.N."/>
            <person name="O'Donnell K."/>
            <person name="Stajich J.E."/>
            <person name="Bonito G."/>
        </authorList>
    </citation>
    <scope>NUCLEOTIDE SEQUENCE</scope>
    <source>
        <strain evidence="3">NVP1</strain>
    </source>
</reference>
<dbReference type="Pfam" id="PF12937">
    <property type="entry name" value="F-box-like"/>
    <property type="match status" value="1"/>
</dbReference>
<keyword evidence="4" id="KW-1185">Reference proteome</keyword>
<evidence type="ECO:0000259" key="2">
    <source>
        <dbReference type="Pfam" id="PF12937"/>
    </source>
</evidence>
<dbReference type="Gene3D" id="3.80.10.10">
    <property type="entry name" value="Ribonuclease Inhibitor"/>
    <property type="match status" value="1"/>
</dbReference>
<dbReference type="AlphaFoldDB" id="A0A9P5SBZ9"/>
<sequence length="593" mass="67768">MADHTSPMNMPEILLYVAAFLAQQDLVTCTSVSRQWYQAFTPCLWKKFQVSDDTLLRPTPDILCKHAPQIRNLTLRTITDLDPFLERLTNLQTLIIIGGNQFAKPESWLQLTALVQRNPRIEWIALGMNREIGPPASFLRAIPASCPNLRRYESSLCLYEDPDQIDALLGIFSRAKEVWTRYESFAVSPVVRTYHFPNLVELALKDPRGLSTSRQVDIICMCPNLQLLKWAVGRDTPIPVQEFCERVPQACPKLKHFHMDGSATLPRESVGYVLDALKDLESLMLFGCAIGESLFRSMTRHFLSLTSLDVMDSFQTKSSMAQRILENCPNLTHVSLALLCMQDVVNGRPWQATRLQHLQVDLVSLEGACRMAAGGNKDSRMIPLQQMRVFEQLSKLPDLRHLAIGHLKTIRRPSLEFRVEHGLTLLKSLTRLTHLSLEGTVQDMTEEDADWLGQNLRNLDTVEGRLCSTVAVHEALRRRLLKEYRVEVLERDYEMEELSIPSGRSGQDPSLEELYGGKDEEEEYSDDDYEYVMEEQIEYEQATEPGVLGYQNEYEYAVQEGEDSQEFQQSGEHQEFYPHPEPEIIEDSAARQS</sequence>
<name>A0A9P5SBZ9_9FUNG</name>
<accession>A0A9P5SBZ9</accession>
<feature type="domain" description="F-box" evidence="2">
    <location>
        <begin position="11"/>
        <end position="48"/>
    </location>
</feature>
<evidence type="ECO:0000313" key="4">
    <source>
        <dbReference type="Proteomes" id="UP000696485"/>
    </source>
</evidence>
<evidence type="ECO:0000313" key="3">
    <source>
        <dbReference type="EMBL" id="KAF9325112.1"/>
    </source>
</evidence>
<comment type="caution">
    <text evidence="3">The sequence shown here is derived from an EMBL/GenBank/DDBJ whole genome shotgun (WGS) entry which is preliminary data.</text>
</comment>
<organism evidence="3 4">
    <name type="scientific">Podila minutissima</name>
    <dbReference type="NCBI Taxonomy" id="64525"/>
    <lineage>
        <taxon>Eukaryota</taxon>
        <taxon>Fungi</taxon>
        <taxon>Fungi incertae sedis</taxon>
        <taxon>Mucoromycota</taxon>
        <taxon>Mortierellomycotina</taxon>
        <taxon>Mortierellomycetes</taxon>
        <taxon>Mortierellales</taxon>
        <taxon>Mortierellaceae</taxon>
        <taxon>Podila</taxon>
    </lineage>
</organism>
<dbReference type="EMBL" id="JAAAUY010000976">
    <property type="protein sequence ID" value="KAF9325112.1"/>
    <property type="molecule type" value="Genomic_DNA"/>
</dbReference>
<feature type="region of interest" description="Disordered" evidence="1">
    <location>
        <begin position="497"/>
        <end position="524"/>
    </location>
</feature>
<evidence type="ECO:0000256" key="1">
    <source>
        <dbReference type="SAM" id="MobiDB-lite"/>
    </source>
</evidence>
<dbReference type="SUPFAM" id="SSF52047">
    <property type="entry name" value="RNI-like"/>
    <property type="match status" value="1"/>
</dbReference>
<dbReference type="InterPro" id="IPR001810">
    <property type="entry name" value="F-box_dom"/>
</dbReference>
<dbReference type="SUPFAM" id="SSF81383">
    <property type="entry name" value="F-box domain"/>
    <property type="match status" value="1"/>
</dbReference>
<dbReference type="Proteomes" id="UP000696485">
    <property type="component" value="Unassembled WGS sequence"/>
</dbReference>
<dbReference type="PANTHER" id="PTHR31639:SF256">
    <property type="entry name" value="OS07G0242900 PROTEIN"/>
    <property type="match status" value="1"/>
</dbReference>